<keyword evidence="3" id="KW-1185">Reference proteome</keyword>
<sequence length="437" mass="46086">AAVNIAEITASLSLTPHALSSKLFPHLQAIALNTAVLVCGDFAVAASTAAEYPNVVGVLGPGGQIVDLFSDENVVGGIGGGTAGASSGDTVCGDGRNRLVKAGSVLGRVDYMLAGVKMRVPTVSVGTGGSAVVGSAEVQFLELEMVEGRVVNSERGEELAIFLADKSLRMRELYILGDDEAARRLRVCGVAEDSDDNGAGGQQRQQRTAATAVFAATHAATAACLRLSLRHVYALLGVLSSDSPVDSLGPHTDAPTQPPSIIKTVTRQTILRNLTPNKNNNNNNTTTTVTPIPRNEPADLLLAAAIHSAYSQYWRGGNSTATTTTTTTRTTVAMASLVKYTRAVNHVASLIDQRRREKDRIDELVLRGLVVMGGLRQRSRSSSISSNSSSSMDVFVIPVHLRCDEGEVEEEGNCIYDAYGGVAYFTPVRRVLFGESG</sequence>
<name>A0AAD5SM32_9FUNG</name>
<dbReference type="EMBL" id="JADGJH010005478">
    <property type="protein sequence ID" value="KAJ3080428.1"/>
    <property type="molecule type" value="Genomic_DNA"/>
</dbReference>
<feature type="non-terminal residue" evidence="2">
    <location>
        <position position="437"/>
    </location>
</feature>
<evidence type="ECO:0000313" key="2">
    <source>
        <dbReference type="EMBL" id="KAJ3080428.1"/>
    </source>
</evidence>
<evidence type="ECO:0000256" key="1">
    <source>
        <dbReference type="SAM" id="MobiDB-lite"/>
    </source>
</evidence>
<reference evidence="2" key="1">
    <citation type="submission" date="2020-05" db="EMBL/GenBank/DDBJ databases">
        <title>Phylogenomic resolution of chytrid fungi.</title>
        <authorList>
            <person name="Stajich J.E."/>
            <person name="Amses K."/>
            <person name="Simmons R."/>
            <person name="Seto K."/>
            <person name="Myers J."/>
            <person name="Bonds A."/>
            <person name="Quandt C.A."/>
            <person name="Barry K."/>
            <person name="Liu P."/>
            <person name="Grigoriev I."/>
            <person name="Longcore J.E."/>
            <person name="James T.Y."/>
        </authorList>
    </citation>
    <scope>NUCLEOTIDE SEQUENCE</scope>
    <source>
        <strain evidence="2">JEL0513</strain>
    </source>
</reference>
<protein>
    <submittedName>
        <fullName evidence="2">Uncharacterized protein</fullName>
    </submittedName>
</protein>
<organism evidence="2 3">
    <name type="scientific">Physocladia obscura</name>
    <dbReference type="NCBI Taxonomy" id="109957"/>
    <lineage>
        <taxon>Eukaryota</taxon>
        <taxon>Fungi</taxon>
        <taxon>Fungi incertae sedis</taxon>
        <taxon>Chytridiomycota</taxon>
        <taxon>Chytridiomycota incertae sedis</taxon>
        <taxon>Chytridiomycetes</taxon>
        <taxon>Chytridiales</taxon>
        <taxon>Chytriomycetaceae</taxon>
        <taxon>Physocladia</taxon>
    </lineage>
</organism>
<accession>A0AAD5SM32</accession>
<evidence type="ECO:0000313" key="3">
    <source>
        <dbReference type="Proteomes" id="UP001211907"/>
    </source>
</evidence>
<proteinExistence type="predicted"/>
<comment type="caution">
    <text evidence="2">The sequence shown here is derived from an EMBL/GenBank/DDBJ whole genome shotgun (WGS) entry which is preliminary data.</text>
</comment>
<dbReference type="AlphaFoldDB" id="A0AAD5SM32"/>
<gene>
    <name evidence="2" type="ORF">HK100_010140</name>
</gene>
<feature type="region of interest" description="Disordered" evidence="1">
    <location>
        <begin position="274"/>
        <end position="293"/>
    </location>
</feature>
<dbReference type="Proteomes" id="UP001211907">
    <property type="component" value="Unassembled WGS sequence"/>
</dbReference>